<sequence>MPGSFSVREDPPPPRRRLHEPFSESRPIPQVEAYFTDLSKPIKQPSENEDAYKTSSWFGKEPEPEVRGPEQVNPQNSRSGQADDDDDDNQEEHWGAQNKQQRQKTRKRDLHRGSSRVVQDPITLQQIKITNTDASYDDAMDPEKSRGRSVLQRDFPPMEWDAIAGEIRAEMATHALAAVVPTFILPYLFSFLFSLIILSFWWFVIYYHYDKVTQGIFENYKFDAERKRGQATLREAQNGEGDMDADKIMGRSKGIAKAGGDECGMQPHRESVEWVNQLLANLWPIIDPALFTSLTDMLEDVMQASMPKAINTVRITDLAQGTHPLRIISVRPLDDSETRDSPEHAKDKNPVDEVLTDDQEQEEETASKYVNLEVAFAYRALPIKGNKIYGKAKNMHILIDFGLGMKGVFGKSFPVWVEIRGIVGTMRLRLEMTAKPPFVKHATVSLCGLPKVEIAAIPMLQAALKLNAMNLPLIRTFISNSIATAMYEYVAPQSITVDLGQMLVGDDIKKDTLAMGVVAITIHAAEVKAADIGGTSDPYVTVSLAKFGKPLYSTRIITKETQPVWEATTVILIRPEAFRVKEKIALQIWDSDRLTADDELGRVEVDLVDLYKNKGKMARQKTSLGHLNQASEKAIPGSIDYSMGFFEKMPPKQIECKEEAEMAELPEDLREHPQMQSEKPTSLNKHEELITNTPPDPGFPSGILSIQIHEGYEFEREVIRPSKGNHSNGSAQFKHPPSAEGANREEGDTLPSSYCRLRINDDTVFQTRVKPITSMPFFNTSHEAFIRNFTDTTVTVIVRDSKNREHDPLLGMIHLKLADVFRTASQKTGSWPLTGGIGYGRLRISLLFRGVNLRLPPTLLGFDTATVMVCGTLALTDIRGDQLDNLKRCKMEFKTSHGKSVLSKNAVGEGNDEDIEFSNGKLALPVKKRFSSPLIISLKDSHLGLKQRTIAESVIWLMDIPDNCRRRIHLPVYRAKDYARLEQNYWTPFNFAESDTSDEQRPEYNTTDSHNETLRRAQAKMDERGLEQIAVLSLDVVVAPGLSSAHKRMTKADPRQRVIMEGYDWALMSGLRTDPVTSEDTDSPEQSNKENLPENAHTGGLATRTHRSEEDSESGLDEYLAFRGRQQLDSDASVTTSTYLRSTDVDSEETVRGRVPNDSSLRKFGGESDTSITSNDAERGWKEKYKEWKTRQHNLHMRQRGMMQAKPIRSATWLKDSVKQGTKKVKDRFDHHSRQPDIESEV</sequence>
<keyword evidence="5" id="KW-0677">Repeat</keyword>
<evidence type="ECO:0000256" key="10">
    <source>
        <dbReference type="ARBA" id="ARBA00023136"/>
    </source>
</evidence>
<feature type="compositionally biased region" description="Basic and acidic residues" evidence="11">
    <location>
        <begin position="1227"/>
        <end position="1242"/>
    </location>
</feature>
<accession>A0A8H3YD98</accession>
<dbReference type="InterPro" id="IPR031468">
    <property type="entry name" value="SMP_LBD"/>
</dbReference>
<dbReference type="OrthoDB" id="2584757at2759"/>
<evidence type="ECO:0000256" key="4">
    <source>
        <dbReference type="ARBA" id="ARBA00022692"/>
    </source>
</evidence>
<dbReference type="PANTHER" id="PTHR47348">
    <property type="entry name" value="MEIOTICALLY UP-REGULATED GENE 190 PROTEIN"/>
    <property type="match status" value="1"/>
</dbReference>
<keyword evidence="8" id="KW-0445">Lipid transport</keyword>
<dbReference type="SMART" id="SM00239">
    <property type="entry name" value="C2"/>
    <property type="match status" value="2"/>
</dbReference>
<feature type="region of interest" description="Disordered" evidence="11">
    <location>
        <begin position="1197"/>
        <end position="1242"/>
    </location>
</feature>
<keyword evidence="3" id="KW-0597">Phosphoprotein</keyword>
<feature type="domain" description="C2" evidence="13">
    <location>
        <begin position="498"/>
        <end position="621"/>
    </location>
</feature>
<dbReference type="Gene3D" id="2.60.40.150">
    <property type="entry name" value="C2 domain"/>
    <property type="match status" value="2"/>
</dbReference>
<dbReference type="InterPro" id="IPR057349">
    <property type="entry name" value="C2_Mug190_3rd"/>
</dbReference>
<gene>
    <name evidence="15" type="ORF">NliqN6_1476</name>
</gene>
<evidence type="ECO:0000259" key="13">
    <source>
        <dbReference type="PROSITE" id="PS50004"/>
    </source>
</evidence>
<dbReference type="CDD" id="cd21676">
    <property type="entry name" value="SMP_Mug190"/>
    <property type="match status" value="1"/>
</dbReference>
<keyword evidence="7 12" id="KW-1133">Transmembrane helix</keyword>
<dbReference type="EMBL" id="BLZA01000010">
    <property type="protein sequence ID" value="GHJ85074.1"/>
    <property type="molecule type" value="Genomic_DNA"/>
</dbReference>
<feature type="compositionally biased region" description="Basic and acidic residues" evidence="11">
    <location>
        <begin position="332"/>
        <end position="351"/>
    </location>
</feature>
<dbReference type="Pfam" id="PF25669">
    <property type="entry name" value="SMP_MUG190-like"/>
    <property type="match status" value="1"/>
</dbReference>
<evidence type="ECO:0000256" key="2">
    <source>
        <dbReference type="ARBA" id="ARBA00022448"/>
    </source>
</evidence>
<evidence type="ECO:0000256" key="12">
    <source>
        <dbReference type="SAM" id="Phobius"/>
    </source>
</evidence>
<dbReference type="Pfam" id="PF25331">
    <property type="entry name" value="C2_Mug190_3rd"/>
    <property type="match status" value="1"/>
</dbReference>
<evidence type="ECO:0000256" key="7">
    <source>
        <dbReference type="ARBA" id="ARBA00022989"/>
    </source>
</evidence>
<dbReference type="PANTHER" id="PTHR47348:SF2">
    <property type="entry name" value="MEIOTICALLY UP-REGULATED 190 PROTEIN"/>
    <property type="match status" value="1"/>
</dbReference>
<keyword evidence="2" id="KW-0813">Transport</keyword>
<dbReference type="PROSITE" id="PS51847">
    <property type="entry name" value="SMP"/>
    <property type="match status" value="1"/>
</dbReference>
<feature type="region of interest" description="Disordered" evidence="11">
    <location>
        <begin position="329"/>
        <end position="365"/>
    </location>
</feature>
<feature type="compositionally biased region" description="Basic and acidic residues" evidence="11">
    <location>
        <begin position="7"/>
        <end position="23"/>
    </location>
</feature>
<keyword evidence="16" id="KW-1185">Reference proteome</keyword>
<dbReference type="PROSITE" id="PS50004">
    <property type="entry name" value="C2"/>
    <property type="match status" value="2"/>
</dbReference>
<evidence type="ECO:0000259" key="14">
    <source>
        <dbReference type="PROSITE" id="PS51847"/>
    </source>
</evidence>
<keyword evidence="10 12" id="KW-0472">Membrane</keyword>
<comment type="caution">
    <text evidence="15">The sequence shown here is derived from an EMBL/GenBank/DDBJ whole genome shotgun (WGS) entry which is preliminary data.</text>
</comment>
<feature type="compositionally biased region" description="Acidic residues" evidence="11">
    <location>
        <begin position="354"/>
        <end position="364"/>
    </location>
</feature>
<dbReference type="GO" id="GO:0005789">
    <property type="term" value="C:endoplasmic reticulum membrane"/>
    <property type="evidence" value="ECO:0007669"/>
    <property type="project" value="UniProtKB-SubCell"/>
</dbReference>
<proteinExistence type="predicted"/>
<evidence type="ECO:0000256" key="1">
    <source>
        <dbReference type="ARBA" id="ARBA00004586"/>
    </source>
</evidence>
<dbReference type="InterPro" id="IPR035892">
    <property type="entry name" value="C2_domain_sf"/>
</dbReference>
<dbReference type="AlphaFoldDB" id="A0A8H3YD98"/>
<evidence type="ECO:0000313" key="16">
    <source>
        <dbReference type="Proteomes" id="UP000620104"/>
    </source>
</evidence>
<comment type="subcellular location">
    <subcellularLocation>
        <location evidence="1">Endoplasmic reticulum membrane</location>
    </subcellularLocation>
</comment>
<feature type="region of interest" description="Disordered" evidence="11">
    <location>
        <begin position="1073"/>
        <end position="1115"/>
    </location>
</feature>
<keyword evidence="6" id="KW-0256">Endoplasmic reticulum</keyword>
<keyword evidence="9" id="KW-0446">Lipid-binding</keyword>
<feature type="region of interest" description="Disordered" evidence="11">
    <location>
        <begin position="992"/>
        <end position="1013"/>
    </location>
</feature>
<evidence type="ECO:0000256" key="6">
    <source>
        <dbReference type="ARBA" id="ARBA00022824"/>
    </source>
</evidence>
<feature type="domain" description="SMP-LTD" evidence="14">
    <location>
        <begin position="268"/>
        <end position="500"/>
    </location>
</feature>
<keyword evidence="4 12" id="KW-0812">Transmembrane</keyword>
<protein>
    <recommendedName>
        <fullName evidence="17">C2 domain-containing protein</fullName>
    </recommendedName>
</protein>
<organism evidence="15 16">
    <name type="scientific">Naganishia liquefaciens</name>
    <dbReference type="NCBI Taxonomy" id="104408"/>
    <lineage>
        <taxon>Eukaryota</taxon>
        <taxon>Fungi</taxon>
        <taxon>Dikarya</taxon>
        <taxon>Basidiomycota</taxon>
        <taxon>Agaricomycotina</taxon>
        <taxon>Tremellomycetes</taxon>
        <taxon>Filobasidiales</taxon>
        <taxon>Filobasidiaceae</taxon>
        <taxon>Naganishia</taxon>
    </lineage>
</organism>
<dbReference type="Proteomes" id="UP000620104">
    <property type="component" value="Unassembled WGS sequence"/>
</dbReference>
<evidence type="ECO:0000256" key="9">
    <source>
        <dbReference type="ARBA" id="ARBA00023121"/>
    </source>
</evidence>
<evidence type="ECO:0000256" key="5">
    <source>
        <dbReference type="ARBA" id="ARBA00022737"/>
    </source>
</evidence>
<feature type="transmembrane region" description="Helical" evidence="12">
    <location>
        <begin position="175"/>
        <end position="204"/>
    </location>
</feature>
<dbReference type="InterPro" id="IPR037765">
    <property type="entry name" value="C2B_Tricalbin"/>
</dbReference>
<feature type="domain" description="C2" evidence="13">
    <location>
        <begin position="685"/>
        <end position="832"/>
    </location>
</feature>
<dbReference type="GO" id="GO:0008289">
    <property type="term" value="F:lipid binding"/>
    <property type="evidence" value="ECO:0007669"/>
    <property type="project" value="UniProtKB-KW"/>
</dbReference>
<name>A0A8H3YD98_9TREE</name>
<feature type="compositionally biased region" description="Polar residues" evidence="11">
    <location>
        <begin position="1131"/>
        <end position="1141"/>
    </location>
</feature>
<evidence type="ECO:0000256" key="3">
    <source>
        <dbReference type="ARBA" id="ARBA00022553"/>
    </source>
</evidence>
<dbReference type="GO" id="GO:0006869">
    <property type="term" value="P:lipid transport"/>
    <property type="evidence" value="ECO:0007669"/>
    <property type="project" value="UniProtKB-KW"/>
</dbReference>
<feature type="compositionally biased region" description="Basic residues" evidence="11">
    <location>
        <begin position="101"/>
        <end position="114"/>
    </location>
</feature>
<feature type="region of interest" description="Disordered" evidence="11">
    <location>
        <begin position="1"/>
        <end position="116"/>
    </location>
</feature>
<feature type="region of interest" description="Disordered" evidence="11">
    <location>
        <begin position="1131"/>
        <end position="1174"/>
    </location>
</feature>
<dbReference type="SUPFAM" id="SSF49562">
    <property type="entry name" value="C2 domain (Calcium/lipid-binding domain, CaLB)"/>
    <property type="match status" value="2"/>
</dbReference>
<dbReference type="CDD" id="cd04052">
    <property type="entry name" value="C2B_Tricalbin-like"/>
    <property type="match status" value="1"/>
</dbReference>
<feature type="region of interest" description="Disordered" evidence="11">
    <location>
        <begin position="721"/>
        <end position="750"/>
    </location>
</feature>
<evidence type="ECO:0000313" key="15">
    <source>
        <dbReference type="EMBL" id="GHJ85074.1"/>
    </source>
</evidence>
<evidence type="ECO:0000256" key="8">
    <source>
        <dbReference type="ARBA" id="ARBA00023055"/>
    </source>
</evidence>
<reference evidence="15" key="1">
    <citation type="submission" date="2020-07" db="EMBL/GenBank/DDBJ databases">
        <title>Draft Genome Sequence of a Deep-Sea Yeast, Naganishia (Cryptococcus) liquefaciens strain N6.</title>
        <authorList>
            <person name="Han Y.W."/>
            <person name="Kajitani R."/>
            <person name="Morimoto H."/>
            <person name="Parhat M."/>
            <person name="Tsubouchi H."/>
            <person name="Bakenova O."/>
            <person name="Ogata M."/>
            <person name="Argunhan B."/>
            <person name="Aoki R."/>
            <person name="Kajiwara S."/>
            <person name="Itoh T."/>
            <person name="Iwasaki H."/>
        </authorList>
    </citation>
    <scope>NUCLEOTIDE SEQUENCE</scope>
    <source>
        <strain evidence="15">N6</strain>
    </source>
</reference>
<dbReference type="InterPro" id="IPR000008">
    <property type="entry name" value="C2_dom"/>
</dbReference>
<dbReference type="Pfam" id="PF00168">
    <property type="entry name" value="C2"/>
    <property type="match status" value="2"/>
</dbReference>
<dbReference type="GO" id="GO:0061817">
    <property type="term" value="P:endoplasmic reticulum-plasma membrane tethering"/>
    <property type="evidence" value="ECO:0007669"/>
    <property type="project" value="InterPro"/>
</dbReference>
<evidence type="ECO:0000256" key="11">
    <source>
        <dbReference type="SAM" id="MobiDB-lite"/>
    </source>
</evidence>
<evidence type="ECO:0008006" key="17">
    <source>
        <dbReference type="Google" id="ProtNLM"/>
    </source>
</evidence>